<dbReference type="Proteomes" id="UP000253664">
    <property type="component" value="Unassembled WGS sequence"/>
</dbReference>
<evidence type="ECO:0000256" key="5">
    <source>
        <dbReference type="ARBA" id="ARBA00022490"/>
    </source>
</evidence>
<keyword evidence="5 11" id="KW-0963">Cytoplasm</keyword>
<dbReference type="STRING" id="1330021.A0A367L5B2"/>
<dbReference type="PANTHER" id="PTHR21210:SF0">
    <property type="entry name" value="TRNA (URACIL-O(2)-)-METHYLTRANSFERASE-RELATED"/>
    <property type="match status" value="1"/>
</dbReference>
<comment type="function">
    <text evidence="11">Adenosyl-L-methionine (AdoMet)-dependent tRNA (uracil-O(2)-)-methyltransferase.</text>
</comment>
<comment type="similarity">
    <text evidence="2 11">Belongs to the TRM44 family.</text>
</comment>
<evidence type="ECO:0000256" key="10">
    <source>
        <dbReference type="ARBA" id="ARBA00047957"/>
    </source>
</evidence>
<comment type="caution">
    <text evidence="13">The sequence shown here is derived from an EMBL/GenBank/DDBJ whole genome shotgun (WGS) entry which is preliminary data.</text>
</comment>
<dbReference type="GO" id="GO:0030488">
    <property type="term" value="P:tRNA methylation"/>
    <property type="evidence" value="ECO:0007669"/>
    <property type="project" value="UniProtKB-UniRule"/>
</dbReference>
<evidence type="ECO:0000256" key="7">
    <source>
        <dbReference type="ARBA" id="ARBA00022679"/>
    </source>
</evidence>
<dbReference type="EMBL" id="LKCN02000014">
    <property type="protein sequence ID" value="RCI09623.1"/>
    <property type="molecule type" value="Genomic_DNA"/>
</dbReference>
<feature type="region of interest" description="Disordered" evidence="12">
    <location>
        <begin position="429"/>
        <end position="455"/>
    </location>
</feature>
<gene>
    <name evidence="13" type="ORF">L249_3883</name>
</gene>
<evidence type="ECO:0000256" key="11">
    <source>
        <dbReference type="RuleBase" id="RU368004"/>
    </source>
</evidence>
<evidence type="ECO:0000256" key="2">
    <source>
        <dbReference type="ARBA" id="ARBA00009056"/>
    </source>
</evidence>
<sequence>MPPVFQPDELPPDSSPGFEDETSCRSWVPLYRHGCTFGRDIFVDKMMNLIRNPNLNSSWLFRADILYDDDDDDDDDDDEKRMPVGQSSAAAEDVVKPLPRSIRNMTTQRTLVRTLIPRNQRRDKALDQTCTFHRGPTSDLVIYAAHADSASDLPFYHPAVRAVAHLHSRDPTSESAGSVSILVLPFGEEDGNDVVHLPPKVRRTAYHLLQLLHKHGQSSAAGYVKRVHHDRIVPQARMQNRYAALKDKYARRLVESWLESTDPLKHVFEDLAIAAFLIDLWSDMYNDDDESSCFPGFVDIGCGNGLLVYILAQEGYRGWGFDARARKSWSLFRPAAHLEQRLLLPSAIARLDRESCPEQHLLLHPPDNNNNNSNVPAFHDGNFPPGTFIISNHADELTAWTPILAAASNCPFIVIPCCSHNLAGDRFRAPPPATPRNRLAHTSSSSSPSSPPPSRSTYASLVDWVSRIAHDCGWFVEKEMLRIPSTRNTCLLSRRRRPSHQGEQHHGDQDLVHLDSVIAHYGGCQGYRANLVRLIHHHTDASHSH</sequence>
<dbReference type="Pfam" id="PF07757">
    <property type="entry name" value="AdoMet_MTase"/>
    <property type="match status" value="1"/>
</dbReference>
<evidence type="ECO:0000256" key="3">
    <source>
        <dbReference type="ARBA" id="ARBA00012795"/>
    </source>
</evidence>
<proteinExistence type="inferred from homology"/>
<dbReference type="PANTHER" id="PTHR21210">
    <property type="entry name" value="TRNA (URACIL-O(2)-)-METHYLTRANSFERASE-RELATED"/>
    <property type="match status" value="1"/>
</dbReference>
<keyword evidence="7 11" id="KW-0808">Transferase</keyword>
<comment type="catalytic activity">
    <reaction evidence="10 11">
        <text>uridine(44) in tRNA(Ser) + S-adenosyl-L-methionine = 2'-O-methyluridine(44) in tRNA(Ser) + S-adenosyl-L-homocysteine + H(+)</text>
        <dbReference type="Rhea" id="RHEA:43100"/>
        <dbReference type="Rhea" id="RHEA-COMP:10339"/>
        <dbReference type="Rhea" id="RHEA-COMP:10340"/>
        <dbReference type="ChEBI" id="CHEBI:15378"/>
        <dbReference type="ChEBI" id="CHEBI:57856"/>
        <dbReference type="ChEBI" id="CHEBI:59789"/>
        <dbReference type="ChEBI" id="CHEBI:65315"/>
        <dbReference type="ChEBI" id="CHEBI:74478"/>
        <dbReference type="EC" id="2.1.1.211"/>
    </reaction>
</comment>
<keyword evidence="9 11" id="KW-0819">tRNA processing</keyword>
<name>A0A367L5B2_9HYPO</name>
<evidence type="ECO:0000256" key="1">
    <source>
        <dbReference type="ARBA" id="ARBA00004496"/>
    </source>
</evidence>
<evidence type="ECO:0000256" key="4">
    <source>
        <dbReference type="ARBA" id="ARBA00017788"/>
    </source>
</evidence>
<dbReference type="EC" id="2.1.1.211" evidence="3 11"/>
<keyword evidence="6 11" id="KW-0489">Methyltransferase</keyword>
<protein>
    <recommendedName>
        <fullName evidence="4 11">tRNA (uracil-O(2)-)-methyltransferase</fullName>
        <ecNumber evidence="3 11">2.1.1.211</ecNumber>
    </recommendedName>
</protein>
<feature type="region of interest" description="Disordered" evidence="12">
    <location>
        <begin position="1"/>
        <end position="20"/>
    </location>
</feature>
<evidence type="ECO:0000256" key="8">
    <source>
        <dbReference type="ARBA" id="ARBA00022691"/>
    </source>
</evidence>
<evidence type="ECO:0000313" key="13">
    <source>
        <dbReference type="EMBL" id="RCI09623.1"/>
    </source>
</evidence>
<organism evidence="13 14">
    <name type="scientific">Ophiocordyceps polyrhachis-furcata BCC 54312</name>
    <dbReference type="NCBI Taxonomy" id="1330021"/>
    <lineage>
        <taxon>Eukaryota</taxon>
        <taxon>Fungi</taxon>
        <taxon>Dikarya</taxon>
        <taxon>Ascomycota</taxon>
        <taxon>Pezizomycotina</taxon>
        <taxon>Sordariomycetes</taxon>
        <taxon>Hypocreomycetidae</taxon>
        <taxon>Hypocreales</taxon>
        <taxon>Ophiocordycipitaceae</taxon>
        <taxon>Ophiocordyceps</taxon>
    </lineage>
</organism>
<evidence type="ECO:0000256" key="12">
    <source>
        <dbReference type="SAM" id="MobiDB-lite"/>
    </source>
</evidence>
<evidence type="ECO:0000313" key="14">
    <source>
        <dbReference type="Proteomes" id="UP000253664"/>
    </source>
</evidence>
<keyword evidence="14" id="KW-1185">Reference proteome</keyword>
<dbReference type="AlphaFoldDB" id="A0A367L5B2"/>
<dbReference type="GO" id="GO:0141101">
    <property type="term" value="F:tRNA(Ser) (uridine(44)-2'-O-)-methyltransferase activity"/>
    <property type="evidence" value="ECO:0007669"/>
    <property type="project" value="UniProtKB-EC"/>
</dbReference>
<feature type="region of interest" description="Disordered" evidence="12">
    <location>
        <begin position="71"/>
        <end position="92"/>
    </location>
</feature>
<comment type="subcellular location">
    <subcellularLocation>
        <location evidence="1 11">Cytoplasm</location>
    </subcellularLocation>
</comment>
<dbReference type="GO" id="GO:0005737">
    <property type="term" value="C:cytoplasm"/>
    <property type="evidence" value="ECO:0007669"/>
    <property type="project" value="UniProtKB-SubCell"/>
</dbReference>
<reference evidence="13 14" key="1">
    <citation type="journal article" date="2015" name="BMC Genomics">
        <title>Insights from the genome of Ophiocordyceps polyrhachis-furcata to pathogenicity and host specificity in insect fungi.</title>
        <authorList>
            <person name="Wichadakul D."/>
            <person name="Kobmoo N."/>
            <person name="Ingsriswang S."/>
            <person name="Tangphatsornruang S."/>
            <person name="Chantasingh D."/>
            <person name="Luangsa-ard J.J."/>
            <person name="Eurwilaichitr L."/>
        </authorList>
    </citation>
    <scope>NUCLEOTIDE SEQUENCE [LARGE SCALE GENOMIC DNA]</scope>
    <source>
        <strain evidence="13 14">BCC 54312</strain>
    </source>
</reference>
<evidence type="ECO:0000256" key="6">
    <source>
        <dbReference type="ARBA" id="ARBA00022603"/>
    </source>
</evidence>
<dbReference type="OrthoDB" id="10047021at2759"/>
<evidence type="ECO:0000256" key="9">
    <source>
        <dbReference type="ARBA" id="ARBA00022694"/>
    </source>
</evidence>
<keyword evidence="8 11" id="KW-0949">S-adenosyl-L-methionine</keyword>
<accession>A0A367L5B2</accession>
<dbReference type="InterPro" id="IPR011671">
    <property type="entry name" value="tRNA_uracil_MeTrfase"/>
</dbReference>